<evidence type="ECO:0008006" key="4">
    <source>
        <dbReference type="Google" id="ProtNLM"/>
    </source>
</evidence>
<reference evidence="2 3" key="1">
    <citation type="journal article" date="2009" name="PLoS Genet.">
        <title>Alliance of proteomics and genomics to unravel the specificities of Sahara bacterium Deinococcus deserti.</title>
        <authorList>
            <person name="de Groot A."/>
            <person name="Dulermo R."/>
            <person name="Ortet P."/>
            <person name="Blanchard L."/>
            <person name="Guerin P."/>
            <person name="Fernandez B."/>
            <person name="Vacherie B."/>
            <person name="Dossat C."/>
            <person name="Jolivet E."/>
            <person name="Siguier P."/>
            <person name="Chandler M."/>
            <person name="Barakat M."/>
            <person name="Dedieu A."/>
            <person name="Barbe V."/>
            <person name="Heulin T."/>
            <person name="Sommer S."/>
            <person name="Achouak W."/>
            <person name="Armengaud J."/>
        </authorList>
    </citation>
    <scope>NUCLEOTIDE SEQUENCE [LARGE SCALE GENOMIC DNA]</scope>
    <source>
        <strain evidence="3">DSM 17065 / CIP 109153 / LMG 22923 / VCD115</strain>
        <plasmid evidence="3">pDeide1</plasmid>
    </source>
</reference>
<dbReference type="Proteomes" id="UP000002208">
    <property type="component" value="Plasmid 1"/>
</dbReference>
<dbReference type="PROSITE" id="PS51257">
    <property type="entry name" value="PROKAR_LIPOPROTEIN"/>
    <property type="match status" value="1"/>
</dbReference>
<gene>
    <name evidence="2" type="ordered locus">Deide_1p01096</name>
</gene>
<sequence>MKPGPLLAVILSALLSACAPGGINQLKFQPAPEGARISAPRLLIEQRVPATQLVSVRDAVDRAPVGSLIVVCSERWSAARPWGICTHVTRKLGPDEFTDAPGIFVGGLFGGGPQITPARTLFQRDVVIVLDVGVRNHHLNVLRATARKLAGTPYRVAGLLDRDGGLDCSTYQNELQRAMGLADAVPFNGLWNLYLPQDALTAPGAQVLWVGVRTLPSKP</sequence>
<feature type="chain" id="PRO_5004956633" description="Lipoprotein" evidence="1">
    <location>
        <begin position="22"/>
        <end position="219"/>
    </location>
</feature>
<feature type="signal peptide" evidence="1">
    <location>
        <begin position="1"/>
        <end position="21"/>
    </location>
</feature>
<evidence type="ECO:0000313" key="3">
    <source>
        <dbReference type="Proteomes" id="UP000002208"/>
    </source>
</evidence>
<protein>
    <recommendedName>
        <fullName evidence="4">Lipoprotein</fullName>
    </recommendedName>
</protein>
<evidence type="ECO:0000313" key="2">
    <source>
        <dbReference type="EMBL" id="AHX26556.1"/>
    </source>
</evidence>
<proteinExistence type="predicted"/>
<dbReference type="EMBL" id="CP001115">
    <property type="protein sequence ID" value="AHX26556.1"/>
    <property type="molecule type" value="Genomic_DNA"/>
</dbReference>
<dbReference type="KEGG" id="ddr:Deide_1p01096"/>
<geneLocation type="plasmid" evidence="3">
    <name>pDeide1</name>
</geneLocation>
<evidence type="ECO:0000256" key="1">
    <source>
        <dbReference type="SAM" id="SignalP"/>
    </source>
</evidence>
<organism evidence="2 3">
    <name type="scientific">Deinococcus deserti (strain DSM 17065 / CIP 109153 / LMG 22923 / VCD115)</name>
    <dbReference type="NCBI Taxonomy" id="546414"/>
    <lineage>
        <taxon>Bacteria</taxon>
        <taxon>Thermotogati</taxon>
        <taxon>Deinococcota</taxon>
        <taxon>Deinococci</taxon>
        <taxon>Deinococcales</taxon>
        <taxon>Deinococcaceae</taxon>
        <taxon>Deinococcus</taxon>
    </lineage>
</organism>
<name>X5HLK7_DEIDV</name>
<keyword evidence="3" id="KW-1185">Reference proteome</keyword>
<dbReference type="RefSeq" id="WP_041227726.1">
    <property type="nucleotide sequence ID" value="NC_012527.1"/>
</dbReference>
<keyword evidence="2" id="KW-0614">Plasmid</keyword>
<dbReference type="AlphaFoldDB" id="X5HLK7"/>
<dbReference type="HOGENOM" id="CLU_1259707_0_0_0"/>
<keyword evidence="1" id="KW-0732">Signal</keyword>
<accession>X5HLK7</accession>